<dbReference type="InterPro" id="IPR029063">
    <property type="entry name" value="SAM-dependent_MTases_sf"/>
</dbReference>
<evidence type="ECO:0000313" key="2">
    <source>
        <dbReference type="EMBL" id="OEH94528.1"/>
    </source>
</evidence>
<dbReference type="Gene3D" id="3.40.50.150">
    <property type="entry name" value="Vaccinia Virus protein VP39"/>
    <property type="match status" value="1"/>
</dbReference>
<keyword evidence="3" id="KW-1185">Reference proteome</keyword>
<dbReference type="AlphaFoldDB" id="A0A1E5LKH7"/>
<dbReference type="GO" id="GO:0032259">
    <property type="term" value="P:methylation"/>
    <property type="evidence" value="ECO:0007669"/>
    <property type="project" value="UniProtKB-KW"/>
</dbReference>
<protein>
    <submittedName>
        <fullName evidence="2">SAM-dependent methyltransferase</fullName>
    </submittedName>
</protein>
<reference evidence="2 3" key="1">
    <citation type="submission" date="2016-08" db="EMBL/GenBank/DDBJ databases">
        <title>Genome of Bacillus solimangrovi GH2-4.</title>
        <authorList>
            <person name="Lim S."/>
            <person name="Kim B.-C."/>
        </authorList>
    </citation>
    <scope>NUCLEOTIDE SEQUENCE [LARGE SCALE GENOMIC DNA]</scope>
    <source>
        <strain evidence="2 3">GH2-4</strain>
    </source>
</reference>
<dbReference type="Pfam" id="PF13649">
    <property type="entry name" value="Methyltransf_25"/>
    <property type="match status" value="1"/>
</dbReference>
<keyword evidence="2" id="KW-0808">Transferase</keyword>
<name>A0A1E5LKH7_9BACI</name>
<sequence length="249" mass="28239">MNELEYQNFYDKVGEINGWDFSQLKCTSEGVKWDFYEEVLKRCQRSDVFLDIGTGGGENILGISSSVHSLVGIDLSKGMMKTAQANLEKSGVSNVRFYQMSADHLQFPVDFFDVVSCNHSPFSSTEVSKVLKEGGTFLTQQVSEADKLNLKRAFGRGQSFKVVDGTLKARYVQQLSDAGFSNIQTFEYDAVNYYQTPEDIIFLLTHTPIIPNFGEDKQDLELLKRFIEQNNTKKGIRTNSKRFMIIAKK</sequence>
<dbReference type="GO" id="GO:0008168">
    <property type="term" value="F:methyltransferase activity"/>
    <property type="evidence" value="ECO:0007669"/>
    <property type="project" value="UniProtKB-KW"/>
</dbReference>
<dbReference type="EMBL" id="MJEH01000001">
    <property type="protein sequence ID" value="OEH94528.1"/>
    <property type="molecule type" value="Genomic_DNA"/>
</dbReference>
<feature type="domain" description="Methyltransferase" evidence="1">
    <location>
        <begin position="50"/>
        <end position="133"/>
    </location>
</feature>
<evidence type="ECO:0000259" key="1">
    <source>
        <dbReference type="Pfam" id="PF13649"/>
    </source>
</evidence>
<dbReference type="CDD" id="cd02440">
    <property type="entry name" value="AdoMet_MTases"/>
    <property type="match status" value="1"/>
</dbReference>
<comment type="caution">
    <text evidence="2">The sequence shown here is derived from an EMBL/GenBank/DDBJ whole genome shotgun (WGS) entry which is preliminary data.</text>
</comment>
<dbReference type="PANTHER" id="PTHR43460:SF1">
    <property type="entry name" value="METHYLTRANSFERASE TYPE 11 DOMAIN-CONTAINING PROTEIN"/>
    <property type="match status" value="1"/>
</dbReference>
<dbReference type="Proteomes" id="UP000095209">
    <property type="component" value="Unassembled WGS sequence"/>
</dbReference>
<evidence type="ECO:0000313" key="3">
    <source>
        <dbReference type="Proteomes" id="UP000095209"/>
    </source>
</evidence>
<dbReference type="SUPFAM" id="SSF53335">
    <property type="entry name" value="S-adenosyl-L-methionine-dependent methyltransferases"/>
    <property type="match status" value="1"/>
</dbReference>
<dbReference type="PANTHER" id="PTHR43460">
    <property type="entry name" value="METHYLTRANSFERASE"/>
    <property type="match status" value="1"/>
</dbReference>
<accession>A0A1E5LKH7</accession>
<dbReference type="STRING" id="1305675.BFG57_07615"/>
<organism evidence="2 3">
    <name type="scientific">Bacillus solimangrovi</name>
    <dbReference type="NCBI Taxonomy" id="1305675"/>
    <lineage>
        <taxon>Bacteria</taxon>
        <taxon>Bacillati</taxon>
        <taxon>Bacillota</taxon>
        <taxon>Bacilli</taxon>
        <taxon>Bacillales</taxon>
        <taxon>Bacillaceae</taxon>
        <taxon>Bacillus</taxon>
    </lineage>
</organism>
<proteinExistence type="predicted"/>
<keyword evidence="2" id="KW-0489">Methyltransferase</keyword>
<dbReference type="OrthoDB" id="9795864at2"/>
<gene>
    <name evidence="2" type="ORF">BFG57_07615</name>
</gene>
<dbReference type="InterPro" id="IPR052939">
    <property type="entry name" value="23S_rRNA_MeTrnsfrase_RlmA"/>
</dbReference>
<dbReference type="RefSeq" id="WP_069715462.1">
    <property type="nucleotide sequence ID" value="NZ_MJEH01000001.1"/>
</dbReference>
<dbReference type="InterPro" id="IPR041698">
    <property type="entry name" value="Methyltransf_25"/>
</dbReference>